<reference evidence="2 3" key="1">
    <citation type="submission" date="2020-06" db="EMBL/GenBank/DDBJ databases">
        <authorList>
            <person name="Hwang Y.J."/>
        </authorList>
    </citation>
    <scope>NUCLEOTIDE SEQUENCE [LARGE SCALE GENOMIC DNA]</scope>
    <source>
        <strain evidence="2 3">KUDC8001</strain>
    </source>
</reference>
<gene>
    <name evidence="2" type="ORF">HUW48_22420</name>
</gene>
<dbReference type="AlphaFoldDB" id="A0A7L7LCP3"/>
<evidence type="ECO:0000313" key="2">
    <source>
        <dbReference type="EMBL" id="QMU30608.1"/>
    </source>
</evidence>
<feature type="transmembrane region" description="Helical" evidence="1">
    <location>
        <begin position="130"/>
        <end position="149"/>
    </location>
</feature>
<keyword evidence="3" id="KW-1185">Reference proteome</keyword>
<feature type="transmembrane region" description="Helical" evidence="1">
    <location>
        <begin position="86"/>
        <end position="110"/>
    </location>
</feature>
<dbReference type="KEGG" id="add:HUW48_22420"/>
<proteinExistence type="predicted"/>
<evidence type="ECO:0000313" key="3">
    <source>
        <dbReference type="Proteomes" id="UP000514509"/>
    </source>
</evidence>
<sequence>MDSSRAKLIGQKIGIKSTLVGILVAYLIMSGFIMIDSSYLDALLWFTKIDYWINLLVGTIAFILSGYFYGRLAGFLILIKKKDYELTGIIIGFLTLWTGTLLGSTIGFIQEGLDNFGTYDNPIVDYYFKPIFWITFFGFIPVIIVGLWFGKKIKKAGASIKIPTANIV</sequence>
<reference evidence="2 3" key="2">
    <citation type="submission" date="2020-08" db="EMBL/GenBank/DDBJ databases">
        <title>Adhaeribacter dokdonensis sp. nov., isolated from the rhizosphere of Elymus tsukushiensis, a plant native to the Dokdo Islands, Republic of Korea.</title>
        <authorList>
            <person name="Ghim S.Y."/>
        </authorList>
    </citation>
    <scope>NUCLEOTIDE SEQUENCE [LARGE SCALE GENOMIC DNA]</scope>
    <source>
        <strain evidence="2 3">KUDC8001</strain>
    </source>
</reference>
<name>A0A7L7LCP3_9BACT</name>
<keyword evidence="1" id="KW-0812">Transmembrane</keyword>
<keyword evidence="1" id="KW-0472">Membrane</keyword>
<organism evidence="2 3">
    <name type="scientific">Adhaeribacter radiodurans</name>
    <dbReference type="NCBI Taxonomy" id="2745197"/>
    <lineage>
        <taxon>Bacteria</taxon>
        <taxon>Pseudomonadati</taxon>
        <taxon>Bacteroidota</taxon>
        <taxon>Cytophagia</taxon>
        <taxon>Cytophagales</taxon>
        <taxon>Hymenobacteraceae</taxon>
        <taxon>Adhaeribacter</taxon>
    </lineage>
</organism>
<accession>A0A7L7LCP3</accession>
<protein>
    <submittedName>
        <fullName evidence="2">Uncharacterized protein</fullName>
    </submittedName>
</protein>
<feature type="transmembrane region" description="Helical" evidence="1">
    <location>
        <begin position="52"/>
        <end position="79"/>
    </location>
</feature>
<dbReference type="EMBL" id="CP055153">
    <property type="protein sequence ID" value="QMU30608.1"/>
    <property type="molecule type" value="Genomic_DNA"/>
</dbReference>
<keyword evidence="1" id="KW-1133">Transmembrane helix</keyword>
<dbReference type="Proteomes" id="UP000514509">
    <property type="component" value="Chromosome"/>
</dbReference>
<feature type="transmembrane region" description="Helical" evidence="1">
    <location>
        <begin position="20"/>
        <end position="40"/>
    </location>
</feature>
<dbReference type="RefSeq" id="WP_182413053.1">
    <property type="nucleotide sequence ID" value="NZ_CP055153.1"/>
</dbReference>
<evidence type="ECO:0000256" key="1">
    <source>
        <dbReference type="SAM" id="Phobius"/>
    </source>
</evidence>